<comment type="caution">
    <text evidence="1">The sequence shown here is derived from an EMBL/GenBank/DDBJ whole genome shotgun (WGS) entry which is preliminary data.</text>
</comment>
<name>T0AW24_9RHOO</name>
<dbReference type="AlphaFoldDB" id="T0AW24"/>
<evidence type="ECO:0000313" key="2">
    <source>
        <dbReference type="Proteomes" id="UP000015455"/>
    </source>
</evidence>
<dbReference type="EMBL" id="ATJV01000002">
    <property type="protein sequence ID" value="EPZ17069.1"/>
    <property type="molecule type" value="Genomic_DNA"/>
</dbReference>
<reference evidence="1 2" key="1">
    <citation type="submission" date="2013-06" db="EMBL/GenBank/DDBJ databases">
        <title>Draft genome sequence of Thauera terpenica.</title>
        <authorList>
            <person name="Liu B."/>
            <person name="Frostegard A.H."/>
            <person name="Shapleigh J.P."/>
        </authorList>
    </citation>
    <scope>NUCLEOTIDE SEQUENCE [LARGE SCALE GENOMIC DNA]</scope>
    <source>
        <strain evidence="1 2">58Eu</strain>
    </source>
</reference>
<organism evidence="1 2">
    <name type="scientific">Thauera terpenica 58Eu</name>
    <dbReference type="NCBI Taxonomy" id="1348657"/>
    <lineage>
        <taxon>Bacteria</taxon>
        <taxon>Pseudomonadati</taxon>
        <taxon>Pseudomonadota</taxon>
        <taxon>Betaproteobacteria</taxon>
        <taxon>Rhodocyclales</taxon>
        <taxon>Zoogloeaceae</taxon>
        <taxon>Thauera</taxon>
    </lineage>
</organism>
<evidence type="ECO:0000313" key="1">
    <source>
        <dbReference type="EMBL" id="EPZ17069.1"/>
    </source>
</evidence>
<proteinExistence type="predicted"/>
<accession>T0AW24</accession>
<gene>
    <name evidence="1" type="ORF">M622_08955</name>
</gene>
<dbReference type="Proteomes" id="UP000015455">
    <property type="component" value="Unassembled WGS sequence"/>
</dbReference>
<sequence>MVGIISECREKKEEGGCLMRFFRRQGCLGDNGAVGRVEGLATCVAPAA</sequence>
<keyword evidence="2" id="KW-1185">Reference proteome</keyword>
<protein>
    <submittedName>
        <fullName evidence="1">Uncharacterized protein</fullName>
    </submittedName>
</protein>